<gene>
    <name evidence="1" type="ORF">K443DRAFT_16137</name>
</gene>
<evidence type="ECO:0000313" key="1">
    <source>
        <dbReference type="EMBL" id="KIJ89427.1"/>
    </source>
</evidence>
<organism evidence="1 2">
    <name type="scientific">Laccaria amethystina LaAM-08-1</name>
    <dbReference type="NCBI Taxonomy" id="1095629"/>
    <lineage>
        <taxon>Eukaryota</taxon>
        <taxon>Fungi</taxon>
        <taxon>Dikarya</taxon>
        <taxon>Basidiomycota</taxon>
        <taxon>Agaricomycotina</taxon>
        <taxon>Agaricomycetes</taxon>
        <taxon>Agaricomycetidae</taxon>
        <taxon>Agaricales</taxon>
        <taxon>Agaricineae</taxon>
        <taxon>Hydnangiaceae</taxon>
        <taxon>Laccaria</taxon>
    </lineage>
</organism>
<reference evidence="1 2" key="1">
    <citation type="submission" date="2014-04" db="EMBL/GenBank/DDBJ databases">
        <authorList>
            <consortium name="DOE Joint Genome Institute"/>
            <person name="Kuo A."/>
            <person name="Kohler A."/>
            <person name="Nagy L.G."/>
            <person name="Floudas D."/>
            <person name="Copeland A."/>
            <person name="Barry K.W."/>
            <person name="Cichocki N."/>
            <person name="Veneault-Fourrey C."/>
            <person name="LaButti K."/>
            <person name="Lindquist E.A."/>
            <person name="Lipzen A."/>
            <person name="Lundell T."/>
            <person name="Morin E."/>
            <person name="Murat C."/>
            <person name="Sun H."/>
            <person name="Tunlid A."/>
            <person name="Henrissat B."/>
            <person name="Grigoriev I.V."/>
            <person name="Hibbett D.S."/>
            <person name="Martin F."/>
            <person name="Nordberg H.P."/>
            <person name="Cantor M.N."/>
            <person name="Hua S.X."/>
        </authorList>
    </citation>
    <scope>NUCLEOTIDE SEQUENCE [LARGE SCALE GENOMIC DNA]</scope>
    <source>
        <strain evidence="1 2">LaAM-08-1</strain>
    </source>
</reference>
<dbReference type="EMBL" id="KN839748">
    <property type="protein sequence ID" value="KIJ89427.1"/>
    <property type="molecule type" value="Genomic_DNA"/>
</dbReference>
<dbReference type="HOGENOM" id="CLU_2360043_0_0_1"/>
<sequence>MEIVQEVYSISHPIDHLRPLFHPVWRPLSQPPAPAIEQISDKNILQAIFCILGHSTPVSVESYKRYLSQRDETGLLGVYEVLHGYTIVRGQGIWSS</sequence>
<evidence type="ECO:0000313" key="2">
    <source>
        <dbReference type="Proteomes" id="UP000054477"/>
    </source>
</evidence>
<accession>A0A0C9WYC9</accession>
<protein>
    <submittedName>
        <fullName evidence="1">Uncharacterized protein</fullName>
    </submittedName>
</protein>
<reference evidence="2" key="2">
    <citation type="submission" date="2015-01" db="EMBL/GenBank/DDBJ databases">
        <title>Evolutionary Origins and Diversification of the Mycorrhizal Mutualists.</title>
        <authorList>
            <consortium name="DOE Joint Genome Institute"/>
            <consortium name="Mycorrhizal Genomics Consortium"/>
            <person name="Kohler A."/>
            <person name="Kuo A."/>
            <person name="Nagy L.G."/>
            <person name="Floudas D."/>
            <person name="Copeland A."/>
            <person name="Barry K.W."/>
            <person name="Cichocki N."/>
            <person name="Veneault-Fourrey C."/>
            <person name="LaButti K."/>
            <person name="Lindquist E.A."/>
            <person name="Lipzen A."/>
            <person name="Lundell T."/>
            <person name="Morin E."/>
            <person name="Murat C."/>
            <person name="Riley R."/>
            <person name="Ohm R."/>
            <person name="Sun H."/>
            <person name="Tunlid A."/>
            <person name="Henrissat B."/>
            <person name="Grigoriev I.V."/>
            <person name="Hibbett D.S."/>
            <person name="Martin F."/>
        </authorList>
    </citation>
    <scope>NUCLEOTIDE SEQUENCE [LARGE SCALE GENOMIC DNA]</scope>
    <source>
        <strain evidence="2">LaAM-08-1</strain>
    </source>
</reference>
<dbReference type="Proteomes" id="UP000054477">
    <property type="component" value="Unassembled WGS sequence"/>
</dbReference>
<dbReference type="AlphaFoldDB" id="A0A0C9WYC9"/>
<keyword evidence="2" id="KW-1185">Reference proteome</keyword>
<name>A0A0C9WYC9_9AGAR</name>
<proteinExistence type="predicted"/>